<proteinExistence type="evidence at transcript level"/>
<keyword evidence="1" id="KW-0687">Ribonucleoprotein</keyword>
<organism evidence="1">
    <name type="scientific">Spadella cephaloptera</name>
    <dbReference type="NCBI Taxonomy" id="52888"/>
    <lineage>
        <taxon>Eukaryota</taxon>
        <taxon>Metazoa</taxon>
        <taxon>Spiralia</taxon>
        <taxon>Gnathifera</taxon>
        <taxon>Chaetognatha</taxon>
        <taxon>Sagittoidea</taxon>
        <taxon>Phragmophora</taxon>
        <taxon>Spadellidae</taxon>
        <taxon>Spadella</taxon>
    </lineage>
</organism>
<accession>A8E6C8</accession>
<dbReference type="GO" id="GO:0005840">
    <property type="term" value="C:ribosome"/>
    <property type="evidence" value="ECO:0007669"/>
    <property type="project" value="UniProtKB-KW"/>
</dbReference>
<evidence type="ECO:0000313" key="1">
    <source>
        <dbReference type="EMBL" id="CAL69115.1"/>
    </source>
</evidence>
<protein>
    <submittedName>
        <fullName evidence="1">Putative 40S ribosomal protein S27</fullName>
    </submittedName>
</protein>
<dbReference type="EMBL" id="BN001077">
    <property type="protein sequence ID" value="CAL69115.1"/>
    <property type="molecule type" value="mRNA"/>
</dbReference>
<sequence length="106" mass="11924">MSRMLQDHDGFQPRPDRRRLRRLFHRSLPAYGRQSPAHRRMLVPAETTLNGRKMLSVAGSSSPEGGRADFPSYLSASFSSISENRRSRISLGGPRFDIVVLALKLS</sequence>
<keyword evidence="1" id="KW-0689">Ribosomal protein</keyword>
<name>A8E6C8_9BILA</name>
<dbReference type="AlphaFoldDB" id="A8E6C8"/>
<gene>
    <name evidence="1" type="primary">rps27</name>
</gene>
<reference evidence="1" key="1">
    <citation type="journal article" date="2007" name="BMC Evol. Biol.">
        <title>Translational machinery of the chaetognath Spadella cephaloptera: a transcriptomic approach to the analysis of cytosolic ribosomal protein genes and their expression.</title>
        <authorList>
            <person name="Barthelemy R."/>
            <person name="Chenuil A."/>
            <person name="Blanquart S."/>
            <person name="Casanova J.-P."/>
            <person name="Faure E."/>
        </authorList>
    </citation>
    <scope>NUCLEOTIDE SEQUENCE</scope>
    <source>
        <tissue evidence="1">Whole animal</tissue>
    </source>
</reference>